<evidence type="ECO:0000256" key="1">
    <source>
        <dbReference type="SAM" id="Phobius"/>
    </source>
</evidence>
<reference evidence="3 4" key="1">
    <citation type="submission" date="2016-10" db="EMBL/GenBank/DDBJ databases">
        <authorList>
            <person name="de Groot N.N."/>
        </authorList>
    </citation>
    <scope>NUCLEOTIDE SEQUENCE [LARGE SCALE GENOMIC DNA]</scope>
    <source>
        <strain evidence="3 4">DSM 6059</strain>
    </source>
</reference>
<keyword evidence="4" id="KW-1185">Reference proteome</keyword>
<feature type="transmembrane region" description="Helical" evidence="1">
    <location>
        <begin position="328"/>
        <end position="345"/>
    </location>
</feature>
<dbReference type="InterPro" id="IPR018677">
    <property type="entry name" value="DUF2157"/>
</dbReference>
<gene>
    <name evidence="3" type="ORF">SAMN02745724_02049</name>
</gene>
<feature type="transmembrane region" description="Helical" evidence="1">
    <location>
        <begin position="306"/>
        <end position="322"/>
    </location>
</feature>
<dbReference type="OrthoDB" id="1120077at2"/>
<accession>A0A1I1KF34</accession>
<keyword evidence="1" id="KW-0812">Transmembrane</keyword>
<feature type="transmembrane region" description="Helical" evidence="1">
    <location>
        <begin position="243"/>
        <end position="264"/>
    </location>
</feature>
<feature type="transmembrane region" description="Helical" evidence="1">
    <location>
        <begin position="161"/>
        <end position="178"/>
    </location>
</feature>
<organism evidence="3 4">
    <name type="scientific">Pseudoalteromonas denitrificans DSM 6059</name>
    <dbReference type="NCBI Taxonomy" id="1123010"/>
    <lineage>
        <taxon>Bacteria</taxon>
        <taxon>Pseudomonadati</taxon>
        <taxon>Pseudomonadota</taxon>
        <taxon>Gammaproteobacteria</taxon>
        <taxon>Alteromonadales</taxon>
        <taxon>Pseudoalteromonadaceae</taxon>
        <taxon>Pseudoalteromonas</taxon>
    </lineage>
</organism>
<feature type="transmembrane region" description="Helical" evidence="1">
    <location>
        <begin position="103"/>
        <end position="123"/>
    </location>
</feature>
<keyword evidence="1" id="KW-0472">Membrane</keyword>
<dbReference type="EMBL" id="FOLO01000012">
    <property type="protein sequence ID" value="SFC58892.1"/>
    <property type="molecule type" value="Genomic_DNA"/>
</dbReference>
<dbReference type="Proteomes" id="UP000198862">
    <property type="component" value="Unassembled WGS sequence"/>
</dbReference>
<feature type="transmembrane region" description="Helical" evidence="1">
    <location>
        <begin position="76"/>
        <end position="97"/>
    </location>
</feature>
<dbReference type="RefSeq" id="WP_091983362.1">
    <property type="nucleotide sequence ID" value="NZ_FOLO01000012.1"/>
</dbReference>
<feature type="transmembrane region" description="Helical" evidence="1">
    <location>
        <begin position="135"/>
        <end position="155"/>
    </location>
</feature>
<evidence type="ECO:0000313" key="3">
    <source>
        <dbReference type="EMBL" id="SFC58892.1"/>
    </source>
</evidence>
<feature type="domain" description="DUF2157" evidence="2">
    <location>
        <begin position="61"/>
        <end position="183"/>
    </location>
</feature>
<dbReference type="AlphaFoldDB" id="A0A1I1KF34"/>
<sequence>MDAKQVSQLEAQARVDQIQSFKKELNTLQSEDVIQLTQTQKLKLNDYHSALQKKLSSHYEIDICIESKQLTWGMKIASLFGALTMAASIFFLFYQFWGLIGTFTQVSLLICAPILLLLISLYLTQQEKHAYFSKIAAFASLSCFVLNLSMLGQIFNITPSPNAFVIWAAFSFLLAYACNAKLMLFFALVSISCFISMKLGTFSGMYWINFGERPENFFIPGLIIFLLPQFITHKNYLGFEVIYRVMAMISVFIPILILSNWGRVSYLNWSSGMVEGFYQIIGFGLSISAIFLGIKRHWHHVTHTANVFFILFLYTKFFDWWWQWMPKYIFFFILALSSLLVLIIFKRLRLTKVNVGAVL</sequence>
<feature type="transmembrane region" description="Helical" evidence="1">
    <location>
        <begin position="276"/>
        <end position="294"/>
    </location>
</feature>
<evidence type="ECO:0000313" key="4">
    <source>
        <dbReference type="Proteomes" id="UP000198862"/>
    </source>
</evidence>
<evidence type="ECO:0000259" key="2">
    <source>
        <dbReference type="Pfam" id="PF09925"/>
    </source>
</evidence>
<feature type="transmembrane region" description="Helical" evidence="1">
    <location>
        <begin position="185"/>
        <end position="208"/>
    </location>
</feature>
<keyword evidence="1" id="KW-1133">Transmembrane helix</keyword>
<name>A0A1I1KF34_9GAMM</name>
<dbReference type="Pfam" id="PF09925">
    <property type="entry name" value="DUF2157"/>
    <property type="match status" value="1"/>
</dbReference>
<protein>
    <submittedName>
        <fullName evidence="3">Predicted membrane protein</fullName>
    </submittedName>
</protein>
<feature type="transmembrane region" description="Helical" evidence="1">
    <location>
        <begin position="214"/>
        <end position="231"/>
    </location>
</feature>
<proteinExistence type="predicted"/>